<evidence type="ECO:0000313" key="1">
    <source>
        <dbReference type="EMBL" id="MCI41967.1"/>
    </source>
</evidence>
<protein>
    <submittedName>
        <fullName evidence="1">Uncharacterized protein</fullName>
    </submittedName>
</protein>
<evidence type="ECO:0000313" key="2">
    <source>
        <dbReference type="Proteomes" id="UP000265520"/>
    </source>
</evidence>
<sequence>MTIQNTYILLLYVILENDNLWVALQQLRDGWVGSWRRNGETTNAKQDVEVVHGGRLRKGEENRRPMTAGKGRR</sequence>
<organism evidence="1 2">
    <name type="scientific">Trifolium medium</name>
    <dbReference type="NCBI Taxonomy" id="97028"/>
    <lineage>
        <taxon>Eukaryota</taxon>
        <taxon>Viridiplantae</taxon>
        <taxon>Streptophyta</taxon>
        <taxon>Embryophyta</taxon>
        <taxon>Tracheophyta</taxon>
        <taxon>Spermatophyta</taxon>
        <taxon>Magnoliopsida</taxon>
        <taxon>eudicotyledons</taxon>
        <taxon>Gunneridae</taxon>
        <taxon>Pentapetalae</taxon>
        <taxon>rosids</taxon>
        <taxon>fabids</taxon>
        <taxon>Fabales</taxon>
        <taxon>Fabaceae</taxon>
        <taxon>Papilionoideae</taxon>
        <taxon>50 kb inversion clade</taxon>
        <taxon>NPAAA clade</taxon>
        <taxon>Hologalegina</taxon>
        <taxon>IRL clade</taxon>
        <taxon>Trifolieae</taxon>
        <taxon>Trifolium</taxon>
    </lineage>
</organism>
<dbReference type="Proteomes" id="UP000265520">
    <property type="component" value="Unassembled WGS sequence"/>
</dbReference>
<reference evidence="1 2" key="1">
    <citation type="journal article" date="2018" name="Front. Plant Sci.">
        <title>Red Clover (Trifolium pratense) and Zigzag Clover (T. medium) - A Picture of Genomic Similarities and Differences.</title>
        <authorList>
            <person name="Dluhosova J."/>
            <person name="Istvanek J."/>
            <person name="Nedelnik J."/>
            <person name="Repkova J."/>
        </authorList>
    </citation>
    <scope>NUCLEOTIDE SEQUENCE [LARGE SCALE GENOMIC DNA]</scope>
    <source>
        <strain evidence="2">cv. 10/8</strain>
        <tissue evidence="1">Leaf</tissue>
    </source>
</reference>
<keyword evidence="2" id="KW-1185">Reference proteome</keyword>
<proteinExistence type="predicted"/>
<dbReference type="EMBL" id="LXQA010298528">
    <property type="protein sequence ID" value="MCI41967.1"/>
    <property type="molecule type" value="Genomic_DNA"/>
</dbReference>
<name>A0A392S0P3_9FABA</name>
<comment type="caution">
    <text evidence="1">The sequence shown here is derived from an EMBL/GenBank/DDBJ whole genome shotgun (WGS) entry which is preliminary data.</text>
</comment>
<dbReference type="AlphaFoldDB" id="A0A392S0P3"/>
<accession>A0A392S0P3</accession>